<dbReference type="EMBL" id="VWGP01000009">
    <property type="protein sequence ID" value="KAA4535531.1"/>
    <property type="molecule type" value="Genomic_DNA"/>
</dbReference>
<reference evidence="11 12" key="2">
    <citation type="journal article" date="2019" name="Nat. Med.">
        <title>A library of human gut bacterial isolates paired with longitudinal multiomics data enables mechanistic microbiome research.</title>
        <authorList>
            <person name="Poyet M."/>
            <person name="Groussin M."/>
            <person name="Gibbons S.M."/>
            <person name="Avila-Pacheco J."/>
            <person name="Jiang X."/>
            <person name="Kearney S.M."/>
            <person name="Perrotta A.R."/>
            <person name="Berdy B."/>
            <person name="Zhao S."/>
            <person name="Lieberman T.D."/>
            <person name="Swanson P.K."/>
            <person name="Smith M."/>
            <person name="Roesemann S."/>
            <person name="Alexander J.E."/>
            <person name="Rich S.A."/>
            <person name="Livny J."/>
            <person name="Vlamakis H."/>
            <person name="Clish C."/>
            <person name="Bullock K."/>
            <person name="Deik A."/>
            <person name="Scott J."/>
            <person name="Pierce K.A."/>
            <person name="Xavier R.J."/>
            <person name="Alm E.J."/>
        </authorList>
    </citation>
    <scope>NUCLEOTIDE SEQUENCE [LARGE SCALE GENOMIC DNA]</scope>
    <source>
        <strain evidence="4 15">BIOML-A134</strain>
        <strain evidence="6 13">BIOML-A14</strain>
        <strain evidence="2 12">BIOML-A160</strain>
        <strain evidence="3 11">BIOML-A163</strain>
        <strain evidence="1 14">BIOML-A183</strain>
        <strain evidence="5 16">BIOML-A41</strain>
    </source>
</reference>
<dbReference type="GeneID" id="69481032"/>
<keyword evidence="15" id="KW-1185">Reference proteome</keyword>
<dbReference type="Proteomes" id="UP000473905">
    <property type="component" value="Unassembled WGS sequence"/>
</dbReference>
<evidence type="ECO:0000313" key="4">
    <source>
        <dbReference type="EMBL" id="KAA4104881.1"/>
    </source>
</evidence>
<dbReference type="EMBL" id="VWFO01000065">
    <property type="protein sequence ID" value="KAA4660681.1"/>
    <property type="molecule type" value="Genomic_DNA"/>
</dbReference>
<accession>A0A139KL14</accession>
<dbReference type="AlphaFoldDB" id="A0A139KL14"/>
<evidence type="ECO:0000313" key="7">
    <source>
        <dbReference type="EMBL" id="RGX11085.1"/>
    </source>
</evidence>
<evidence type="ECO:0000313" key="3">
    <source>
        <dbReference type="EMBL" id="KAA3953368.1"/>
    </source>
</evidence>
<reference evidence="9 10" key="1">
    <citation type="submission" date="2018-08" db="EMBL/GenBank/DDBJ databases">
        <title>A genome reference for cultivated species of the human gut microbiota.</title>
        <authorList>
            <person name="Zou Y."/>
            <person name="Xue W."/>
            <person name="Luo G."/>
        </authorList>
    </citation>
    <scope>NUCLEOTIDE SEQUENCE [LARGE SCALE GENOMIC DNA]</scope>
    <source>
        <strain evidence="7 10">AF04-46</strain>
        <strain evidence="8 9">AM17-48</strain>
    </source>
</reference>
<evidence type="ECO:0000313" key="12">
    <source>
        <dbReference type="Proteomes" id="UP000365824"/>
    </source>
</evidence>
<protein>
    <recommendedName>
        <fullName evidence="17">DUF2693 domain-containing protein</fullName>
    </recommendedName>
</protein>
<evidence type="ECO:0000313" key="11">
    <source>
        <dbReference type="Proteomes" id="UP000323717"/>
    </source>
</evidence>
<evidence type="ECO:0000313" key="8">
    <source>
        <dbReference type="EMBL" id="RHH40598.1"/>
    </source>
</evidence>
<dbReference type="Proteomes" id="UP000283329">
    <property type="component" value="Unassembled WGS sequence"/>
</dbReference>
<evidence type="ECO:0000313" key="13">
    <source>
        <dbReference type="Proteomes" id="UP000435985"/>
    </source>
</evidence>
<evidence type="ECO:0000313" key="9">
    <source>
        <dbReference type="Proteomes" id="UP000283329"/>
    </source>
</evidence>
<dbReference type="Proteomes" id="UP000323717">
    <property type="component" value="Unassembled WGS sequence"/>
</dbReference>
<comment type="caution">
    <text evidence="7">The sequence shown here is derived from an EMBL/GenBank/DDBJ whole genome shotgun (WGS) entry which is preliminary data.</text>
</comment>
<evidence type="ECO:0000313" key="6">
    <source>
        <dbReference type="EMBL" id="KAA4660681.1"/>
    </source>
</evidence>
<evidence type="ECO:0000313" key="1">
    <source>
        <dbReference type="EMBL" id="KAA3809637.1"/>
    </source>
</evidence>
<dbReference type="EMBL" id="VWKB01000001">
    <property type="protein sequence ID" value="KAA4104881.1"/>
    <property type="molecule type" value="Genomic_DNA"/>
</dbReference>
<dbReference type="Proteomes" id="UP000365824">
    <property type="component" value="Unassembled WGS sequence"/>
</dbReference>
<evidence type="ECO:0000313" key="15">
    <source>
        <dbReference type="Proteomes" id="UP000473905"/>
    </source>
</evidence>
<organism evidence="7 10">
    <name type="scientific">Bacteroides ovatus</name>
    <dbReference type="NCBI Taxonomy" id="28116"/>
    <lineage>
        <taxon>Bacteria</taxon>
        <taxon>Pseudomonadati</taxon>
        <taxon>Bacteroidota</taxon>
        <taxon>Bacteroidia</taxon>
        <taxon>Bacteroidales</taxon>
        <taxon>Bacteroidaceae</taxon>
        <taxon>Bacteroides</taxon>
    </lineage>
</organism>
<dbReference type="RefSeq" id="WP_004311392.1">
    <property type="nucleotide sequence ID" value="NZ_CAKJYS010000001.1"/>
</dbReference>
<dbReference type="EMBL" id="QRJR01000033">
    <property type="protein sequence ID" value="RHH40598.1"/>
    <property type="molecule type" value="Genomic_DNA"/>
</dbReference>
<dbReference type="Proteomes" id="UP000286031">
    <property type="component" value="Unassembled WGS sequence"/>
</dbReference>
<gene>
    <name evidence="8" type="ORF">DW206_22340</name>
    <name evidence="7" type="ORF">DWV35_07595</name>
    <name evidence="5" type="ORF">F3B85_14390</name>
    <name evidence="6" type="ORF">F3B98_25950</name>
    <name evidence="4" type="ORF">F3D66_01305</name>
    <name evidence="3" type="ORF">F3D71_06075</name>
    <name evidence="2" type="ORF">F3F25_05810</name>
    <name evidence="1" type="ORF">F3F51_02055</name>
</gene>
<dbReference type="EMBL" id="VWLE01000053">
    <property type="protein sequence ID" value="KAA3953368.1"/>
    <property type="molecule type" value="Genomic_DNA"/>
</dbReference>
<sequence length="121" mass="14180">MKKTMKNDSCLTVSRRAAIIRQDAEENYGTLLTLGESMRRAYQVEELIDRMRWDNADFCLQRTDGTCLSITGTLTEYEHYFGRPYYENPSNRFLPYYDVHCRKWLTCRVAGIVFGSSVKKN</sequence>
<name>A0A139KL14_BACOV</name>
<evidence type="ECO:0000313" key="16">
    <source>
        <dbReference type="Proteomes" id="UP000478493"/>
    </source>
</evidence>
<evidence type="ECO:0000313" key="10">
    <source>
        <dbReference type="Proteomes" id="UP000286031"/>
    </source>
</evidence>
<dbReference type="EMBL" id="QSBI01000007">
    <property type="protein sequence ID" value="RGX11085.1"/>
    <property type="molecule type" value="Genomic_DNA"/>
</dbReference>
<evidence type="ECO:0000313" key="14">
    <source>
        <dbReference type="Proteomes" id="UP000460135"/>
    </source>
</evidence>
<dbReference type="EMBL" id="VWLB01000007">
    <property type="protein sequence ID" value="KAA3929991.1"/>
    <property type="molecule type" value="Genomic_DNA"/>
</dbReference>
<evidence type="ECO:0000313" key="2">
    <source>
        <dbReference type="EMBL" id="KAA3929991.1"/>
    </source>
</evidence>
<dbReference type="Proteomes" id="UP000435985">
    <property type="component" value="Unassembled WGS sequence"/>
</dbReference>
<proteinExistence type="predicted"/>
<evidence type="ECO:0000313" key="5">
    <source>
        <dbReference type="EMBL" id="KAA4535531.1"/>
    </source>
</evidence>
<dbReference type="Proteomes" id="UP000478493">
    <property type="component" value="Unassembled WGS sequence"/>
</dbReference>
<evidence type="ECO:0008006" key="17">
    <source>
        <dbReference type="Google" id="ProtNLM"/>
    </source>
</evidence>
<dbReference type="Pfam" id="PF10902">
    <property type="entry name" value="WYL_2"/>
    <property type="match status" value="1"/>
</dbReference>
<dbReference type="EMBL" id="VWLX01000001">
    <property type="protein sequence ID" value="KAA3809637.1"/>
    <property type="molecule type" value="Genomic_DNA"/>
</dbReference>
<dbReference type="InterPro" id="IPR024401">
    <property type="entry name" value="WYL_prot"/>
</dbReference>
<dbReference type="Proteomes" id="UP000460135">
    <property type="component" value="Unassembled WGS sequence"/>
</dbReference>